<evidence type="ECO:0000313" key="2">
    <source>
        <dbReference type="EMBL" id="CDM37958.1"/>
    </source>
</evidence>
<protein>
    <submittedName>
        <fullName evidence="2">Uncharacterized protein</fullName>
    </submittedName>
</protein>
<accession>W6QM81</accession>
<proteinExistence type="predicted"/>
<dbReference type="EMBL" id="HG792022">
    <property type="protein sequence ID" value="CDM37958.1"/>
    <property type="molecule type" value="Genomic_DNA"/>
</dbReference>
<gene>
    <name evidence="2" type="ORF">PROQFM164_S08g000009</name>
</gene>
<dbReference type="AlphaFoldDB" id="W6QM81"/>
<evidence type="ECO:0000313" key="3">
    <source>
        <dbReference type="Proteomes" id="UP000030686"/>
    </source>
</evidence>
<dbReference type="Proteomes" id="UP000030686">
    <property type="component" value="Unassembled WGS sequence"/>
</dbReference>
<name>W6QM81_PENRF</name>
<feature type="region of interest" description="Disordered" evidence="1">
    <location>
        <begin position="17"/>
        <end position="51"/>
    </location>
</feature>
<reference evidence="2" key="1">
    <citation type="journal article" date="2014" name="Nat. Commun.">
        <title>Multiple recent horizontal transfers of a large genomic region in cheese making fungi.</title>
        <authorList>
            <person name="Cheeseman K."/>
            <person name="Ropars J."/>
            <person name="Renault P."/>
            <person name="Dupont J."/>
            <person name="Gouzy J."/>
            <person name="Branca A."/>
            <person name="Abraham A.L."/>
            <person name="Ceppi M."/>
            <person name="Conseiller E."/>
            <person name="Debuchy R."/>
            <person name="Malagnac F."/>
            <person name="Goarin A."/>
            <person name="Silar P."/>
            <person name="Lacoste S."/>
            <person name="Sallet E."/>
            <person name="Bensimon A."/>
            <person name="Giraud T."/>
            <person name="Brygoo Y."/>
        </authorList>
    </citation>
    <scope>NUCLEOTIDE SEQUENCE [LARGE SCALE GENOMIC DNA]</scope>
    <source>
        <strain evidence="2">FM164</strain>
    </source>
</reference>
<dbReference type="OrthoDB" id="10575165at2759"/>
<feature type="region of interest" description="Disordered" evidence="1">
    <location>
        <begin position="97"/>
        <end position="132"/>
    </location>
</feature>
<evidence type="ECO:0000256" key="1">
    <source>
        <dbReference type="SAM" id="MobiDB-lite"/>
    </source>
</evidence>
<keyword evidence="3" id="KW-1185">Reference proteome</keyword>
<sequence length="132" mass="14335">MPDDTLFVPTIIHPTRASEHATAAITRNTRDGEAEAGTTAGKSSDEKTDGCNQRVRLQHPAPTIGGPSTKVYLFPCGLKQNSCRLLKYRADSRRARAAARGKESNIPIGASWPSRIPENSSTRCGRGRKFIT</sequence>
<organism evidence="2 3">
    <name type="scientific">Penicillium roqueforti (strain FM164)</name>
    <dbReference type="NCBI Taxonomy" id="1365484"/>
    <lineage>
        <taxon>Eukaryota</taxon>
        <taxon>Fungi</taxon>
        <taxon>Dikarya</taxon>
        <taxon>Ascomycota</taxon>
        <taxon>Pezizomycotina</taxon>
        <taxon>Eurotiomycetes</taxon>
        <taxon>Eurotiomycetidae</taxon>
        <taxon>Eurotiales</taxon>
        <taxon>Aspergillaceae</taxon>
        <taxon>Penicillium</taxon>
    </lineage>
</organism>